<name>A0A1Z4LJR6_9CYAN</name>
<evidence type="ECO:0000313" key="2">
    <source>
        <dbReference type="EMBL" id="BAY81476.1"/>
    </source>
</evidence>
<dbReference type="InterPro" id="IPR024983">
    <property type="entry name" value="CHAT_dom"/>
</dbReference>
<keyword evidence="3" id="KW-1185">Reference proteome</keyword>
<evidence type="ECO:0000259" key="1">
    <source>
        <dbReference type="Pfam" id="PF12770"/>
    </source>
</evidence>
<gene>
    <name evidence="2" type="ORF">NIES267_09530</name>
</gene>
<dbReference type="AlphaFoldDB" id="A0A1Z4LJR6"/>
<dbReference type="PANTHER" id="PTHR10098:SF108">
    <property type="entry name" value="TETRATRICOPEPTIDE REPEAT PROTEIN 28"/>
    <property type="match status" value="1"/>
</dbReference>
<protein>
    <submittedName>
        <fullName evidence="2">TPR repeat-containing protein</fullName>
    </submittedName>
</protein>
<evidence type="ECO:0000313" key="3">
    <source>
        <dbReference type="Proteomes" id="UP000218418"/>
    </source>
</evidence>
<proteinExistence type="predicted"/>
<reference evidence="2 3" key="1">
    <citation type="submission" date="2017-06" db="EMBL/GenBank/DDBJ databases">
        <title>Genome sequencing of cyanobaciteial culture collection at National Institute for Environmental Studies (NIES).</title>
        <authorList>
            <person name="Hirose Y."/>
            <person name="Shimura Y."/>
            <person name="Fujisawa T."/>
            <person name="Nakamura Y."/>
            <person name="Kawachi M."/>
        </authorList>
    </citation>
    <scope>NUCLEOTIDE SEQUENCE [LARGE SCALE GENOMIC DNA]</scope>
    <source>
        <strain evidence="2 3">NIES-267</strain>
    </source>
</reference>
<sequence length="254" mass="27216">MDASGKYLIEKHTVMTAPAIQVLELTNKNNTAKLNLKSLQPKDLLIVSNPTMPVVGIPPAQLPPLPGAEKEAKAIAKLFNTNSLTGNQATKSTVMQKIYSARVIHFATHGLLDGKDFGERTPGAIALAPDTPVNKADKLSSVNEGLLKTTEIIDLKLNADLVVLSACDTGRGQITSSGVVGLSRSLITAGASSVIVSLWKIPDDSTSQLMSEFYRQWEKTGDKAKALRNAMLTTMKTNPEPIHWAAFTLIGEAE</sequence>
<dbReference type="EMBL" id="AP018227">
    <property type="protein sequence ID" value="BAY81476.1"/>
    <property type="molecule type" value="Genomic_DNA"/>
</dbReference>
<dbReference type="PANTHER" id="PTHR10098">
    <property type="entry name" value="RAPSYN-RELATED"/>
    <property type="match status" value="1"/>
</dbReference>
<feature type="domain" description="CHAT" evidence="1">
    <location>
        <begin position="3"/>
        <end position="252"/>
    </location>
</feature>
<organism evidence="2 3">
    <name type="scientific">Calothrix parasitica NIES-267</name>
    <dbReference type="NCBI Taxonomy" id="1973488"/>
    <lineage>
        <taxon>Bacteria</taxon>
        <taxon>Bacillati</taxon>
        <taxon>Cyanobacteriota</taxon>
        <taxon>Cyanophyceae</taxon>
        <taxon>Nostocales</taxon>
        <taxon>Calotrichaceae</taxon>
        <taxon>Calothrix</taxon>
    </lineage>
</organism>
<dbReference type="Proteomes" id="UP000218418">
    <property type="component" value="Chromosome"/>
</dbReference>
<accession>A0A1Z4LJR6</accession>
<dbReference type="Pfam" id="PF12770">
    <property type="entry name" value="CHAT"/>
    <property type="match status" value="1"/>
</dbReference>